<dbReference type="InterPro" id="IPR003329">
    <property type="entry name" value="Cytidylyl_trans"/>
</dbReference>
<dbReference type="CDD" id="cd02518">
    <property type="entry name" value="GT2_SpsF"/>
    <property type="match status" value="1"/>
</dbReference>
<dbReference type="InterPro" id="IPR029044">
    <property type="entry name" value="Nucleotide-diphossugar_trans"/>
</dbReference>
<gene>
    <name evidence="2" type="ORF">GA0070609_3883</name>
</gene>
<dbReference type="EMBL" id="LT607750">
    <property type="protein sequence ID" value="SCG63569.1"/>
    <property type="molecule type" value="Genomic_DNA"/>
</dbReference>
<keyword evidence="3" id="KW-1185">Reference proteome</keyword>
<proteinExistence type="predicted"/>
<dbReference type="Proteomes" id="UP000198217">
    <property type="component" value="Chromosome I"/>
</dbReference>
<accession>A0A1C5J063</accession>
<reference evidence="2 3" key="1">
    <citation type="submission" date="2016-06" db="EMBL/GenBank/DDBJ databases">
        <authorList>
            <person name="Kjaerup R.B."/>
            <person name="Dalgaard T.S."/>
            <person name="Juul-Madsen H.R."/>
        </authorList>
    </citation>
    <scope>NUCLEOTIDE SEQUENCE [LARGE SCALE GENOMIC DNA]</scope>
    <source>
        <strain evidence="2 3">DSM 43904</strain>
    </source>
</reference>
<dbReference type="GO" id="GO:0005829">
    <property type="term" value="C:cytosol"/>
    <property type="evidence" value="ECO:0007669"/>
    <property type="project" value="TreeGrafter"/>
</dbReference>
<dbReference type="AlphaFoldDB" id="A0A1C5J063"/>
<name>A0A1C5J063_9ACTN</name>
<protein>
    <submittedName>
        <fullName evidence="2">Spore coat polysaccharide biosynthesis protein SpsF</fullName>
    </submittedName>
</protein>
<evidence type="ECO:0000313" key="2">
    <source>
        <dbReference type="EMBL" id="SCG63569.1"/>
    </source>
</evidence>
<evidence type="ECO:0000256" key="1">
    <source>
        <dbReference type="SAM" id="MobiDB-lite"/>
    </source>
</evidence>
<dbReference type="Gene3D" id="3.90.550.10">
    <property type="entry name" value="Spore Coat Polysaccharide Biosynthesis Protein SpsA, Chain A"/>
    <property type="match status" value="1"/>
</dbReference>
<evidence type="ECO:0000313" key="3">
    <source>
        <dbReference type="Proteomes" id="UP000198217"/>
    </source>
</evidence>
<dbReference type="Pfam" id="PF02348">
    <property type="entry name" value="CTP_transf_3"/>
    <property type="match status" value="1"/>
</dbReference>
<organism evidence="2 3">
    <name type="scientific">Micromonospora echinaurantiaca</name>
    <dbReference type="NCBI Taxonomy" id="47857"/>
    <lineage>
        <taxon>Bacteria</taxon>
        <taxon>Bacillati</taxon>
        <taxon>Actinomycetota</taxon>
        <taxon>Actinomycetes</taxon>
        <taxon>Micromonosporales</taxon>
        <taxon>Micromonosporaceae</taxon>
        <taxon>Micromonospora</taxon>
    </lineage>
</organism>
<dbReference type="PANTHER" id="PTHR42866:SF1">
    <property type="entry name" value="SPORE COAT POLYSACCHARIDE BIOSYNTHESIS PROTEIN SPSF"/>
    <property type="match status" value="1"/>
</dbReference>
<dbReference type="SUPFAM" id="SSF53448">
    <property type="entry name" value="Nucleotide-diphospho-sugar transferases"/>
    <property type="match status" value="1"/>
</dbReference>
<dbReference type="PANTHER" id="PTHR42866">
    <property type="entry name" value="3-DEOXY-MANNO-OCTULOSONATE CYTIDYLYLTRANSFERASE"/>
    <property type="match status" value="1"/>
</dbReference>
<sequence length="292" mass="30463">MTGPERTSPPAATGAPAGGSAARAGTAPPHAAAARAGAAAQADAARAGAGPRIVGVVQARMGSSRLPGKVLRPLAGRSVLGRVVRAATDSGVLADLVVATSTDPADDAVVAECDRLGVPWHRGPVDDVLTRFVGALRAHPADAVMRFTADCPLLDPEIVALVAGVYRAVPGLDYASTAIARTLPRGLDVEIIRAGALDALDRLATGHHRVHVTSYAYTHPELFRVLGVTLTPDRSGLRLTLDTEQDWRLVRAVIDHFGDVSVPLAKLADWLDGQPALRVLNAAVRQKRLEES</sequence>
<feature type="region of interest" description="Disordered" evidence="1">
    <location>
        <begin position="1"/>
        <end position="35"/>
    </location>
</feature>